<dbReference type="AlphaFoldDB" id="T0YCN0"/>
<comment type="caution">
    <text evidence="1">The sequence shown here is derived from an EMBL/GenBank/DDBJ whole genome shotgun (WGS) entry which is preliminary data.</text>
</comment>
<proteinExistence type="predicted"/>
<gene>
    <name evidence="1" type="ORF">B2A_13942</name>
</gene>
<sequence length="124" mass="12815">MTNPTIEGGGIIFTSYIPDAATATSCSNGGTSYLMVLNYESGGAFPGPQLDLNGGSTLNASDQVGGQNPVGIGLGNGFAAAPTLIRTRPGVIGDVKLITLSTDTIASWKERSGNRGRLNWKEIR</sequence>
<reference evidence="1" key="1">
    <citation type="submission" date="2013-08" db="EMBL/GenBank/DDBJ databases">
        <authorList>
            <person name="Mendez C."/>
            <person name="Richter M."/>
            <person name="Ferrer M."/>
            <person name="Sanchez J."/>
        </authorList>
    </citation>
    <scope>NUCLEOTIDE SEQUENCE</scope>
</reference>
<evidence type="ECO:0000313" key="1">
    <source>
        <dbReference type="EMBL" id="EQD30883.1"/>
    </source>
</evidence>
<protein>
    <submittedName>
        <fullName evidence="1">Type IV fimbrial biogenesis PilY1-related protein</fullName>
    </submittedName>
</protein>
<organism evidence="1">
    <name type="scientific">mine drainage metagenome</name>
    <dbReference type="NCBI Taxonomy" id="410659"/>
    <lineage>
        <taxon>unclassified sequences</taxon>
        <taxon>metagenomes</taxon>
        <taxon>ecological metagenomes</taxon>
    </lineage>
</organism>
<dbReference type="EMBL" id="AUZZ01010103">
    <property type="protein sequence ID" value="EQD30883.1"/>
    <property type="molecule type" value="Genomic_DNA"/>
</dbReference>
<accession>T0YCN0</accession>
<reference evidence="1" key="2">
    <citation type="journal article" date="2014" name="ISME J.">
        <title>Microbial stratification in low pH oxic and suboxic macroscopic growths along an acid mine drainage.</title>
        <authorList>
            <person name="Mendez-Garcia C."/>
            <person name="Mesa V."/>
            <person name="Sprenger R.R."/>
            <person name="Richter M."/>
            <person name="Diez M.S."/>
            <person name="Solano J."/>
            <person name="Bargiela R."/>
            <person name="Golyshina O.V."/>
            <person name="Manteca A."/>
            <person name="Ramos J.L."/>
            <person name="Gallego J.R."/>
            <person name="Llorente I."/>
            <person name="Martins Dos Santos V.A."/>
            <person name="Jensen O.N."/>
            <person name="Pelaez A.I."/>
            <person name="Sanchez J."/>
            <person name="Ferrer M."/>
        </authorList>
    </citation>
    <scope>NUCLEOTIDE SEQUENCE</scope>
</reference>
<name>T0YCN0_9ZZZZ</name>